<dbReference type="Proteomes" id="UP000199568">
    <property type="component" value="Unassembled WGS sequence"/>
</dbReference>
<dbReference type="Pfam" id="PF22636">
    <property type="entry name" value="FlK"/>
    <property type="match status" value="1"/>
</dbReference>
<feature type="active site" evidence="1">
    <location>
        <position position="44"/>
    </location>
</feature>
<feature type="binding site" evidence="2">
    <location>
        <position position="63"/>
    </location>
    <ligand>
        <name>CoA</name>
        <dbReference type="ChEBI" id="CHEBI:57287"/>
    </ligand>
</feature>
<evidence type="ECO:0000313" key="4">
    <source>
        <dbReference type="EMBL" id="SES87711.1"/>
    </source>
</evidence>
<sequence>MDFNLSTGMKAKVEINVELKDTAVSFGSGGVKVLATPMMIGIMENAALKAVDFNLPEGYATVGTHLEVKHLAATPIGMKAYAEAELIKIEGKKLLFNVTAYDEKEKIGEGTHARYIISVDKFIEKTNEKLHK</sequence>
<gene>
    <name evidence="4" type="ORF">SAMN05660297_00817</name>
</gene>
<organism evidence="4 5">
    <name type="scientific">Natronincola peptidivorans</name>
    <dbReference type="NCBI Taxonomy" id="426128"/>
    <lineage>
        <taxon>Bacteria</taxon>
        <taxon>Bacillati</taxon>
        <taxon>Bacillota</taxon>
        <taxon>Clostridia</taxon>
        <taxon>Peptostreptococcales</taxon>
        <taxon>Natronincolaceae</taxon>
        <taxon>Natronincola</taxon>
    </lineage>
</organism>
<feature type="domain" description="Fluoroacetyl-CoA-specific thioesterase-like" evidence="3">
    <location>
        <begin position="17"/>
        <end position="119"/>
    </location>
</feature>
<feature type="binding site" evidence="2">
    <location>
        <position position="63"/>
    </location>
    <ligand>
        <name>substrate</name>
    </ligand>
</feature>
<feature type="active site" evidence="1">
    <location>
        <position position="70"/>
    </location>
</feature>
<dbReference type="PANTHER" id="PTHR36934">
    <property type="entry name" value="BLR0278 PROTEIN"/>
    <property type="match status" value="1"/>
</dbReference>
<feature type="binding site" evidence="2">
    <location>
        <position position="114"/>
    </location>
    <ligand>
        <name>substrate</name>
    </ligand>
</feature>
<evidence type="ECO:0000256" key="2">
    <source>
        <dbReference type="PIRSR" id="PIRSR014972-2"/>
    </source>
</evidence>
<dbReference type="PANTHER" id="PTHR36934:SF1">
    <property type="entry name" value="THIOESTERASE DOMAIN-CONTAINING PROTEIN"/>
    <property type="match status" value="1"/>
</dbReference>
<dbReference type="InterPro" id="IPR054485">
    <property type="entry name" value="FlK-like_dom"/>
</dbReference>
<feature type="active site" evidence="1">
    <location>
        <position position="36"/>
    </location>
</feature>
<evidence type="ECO:0000313" key="5">
    <source>
        <dbReference type="Proteomes" id="UP000199568"/>
    </source>
</evidence>
<dbReference type="RefSeq" id="WP_090439712.1">
    <property type="nucleotide sequence ID" value="NZ_FOHU01000002.1"/>
</dbReference>
<proteinExistence type="predicted"/>
<evidence type="ECO:0000259" key="3">
    <source>
        <dbReference type="Pfam" id="PF22636"/>
    </source>
</evidence>
<dbReference type="STRING" id="426128.SAMN05660297_00817"/>
<dbReference type="InterPro" id="IPR025540">
    <property type="entry name" value="FlK"/>
</dbReference>
<evidence type="ECO:0000256" key="1">
    <source>
        <dbReference type="PIRSR" id="PIRSR014972-1"/>
    </source>
</evidence>
<dbReference type="InterPro" id="IPR029069">
    <property type="entry name" value="HotDog_dom_sf"/>
</dbReference>
<dbReference type="OrthoDB" id="6902891at2"/>
<reference evidence="4 5" key="1">
    <citation type="submission" date="2016-10" db="EMBL/GenBank/DDBJ databases">
        <authorList>
            <person name="de Groot N.N."/>
        </authorList>
    </citation>
    <scope>NUCLEOTIDE SEQUENCE [LARGE SCALE GENOMIC DNA]</scope>
    <source>
        <strain evidence="4 5">DSM 18979</strain>
    </source>
</reference>
<dbReference type="AlphaFoldDB" id="A0A1I0A209"/>
<keyword evidence="5" id="KW-1185">Reference proteome</keyword>
<dbReference type="PIRSF" id="PIRSF014972">
    <property type="entry name" value="FlK"/>
    <property type="match status" value="1"/>
</dbReference>
<accession>A0A1I0A209</accession>
<dbReference type="Gene3D" id="3.10.129.10">
    <property type="entry name" value="Hotdog Thioesterase"/>
    <property type="match status" value="1"/>
</dbReference>
<protein>
    <submittedName>
        <fullName evidence="4">Thioesterase superfamily</fullName>
    </submittedName>
</protein>
<dbReference type="SUPFAM" id="SSF54637">
    <property type="entry name" value="Thioesterase/thiol ester dehydrase-isomerase"/>
    <property type="match status" value="1"/>
</dbReference>
<dbReference type="EMBL" id="FOHU01000002">
    <property type="protein sequence ID" value="SES87711.1"/>
    <property type="molecule type" value="Genomic_DNA"/>
</dbReference>
<name>A0A1I0A209_9FIRM</name>